<evidence type="ECO:0000256" key="2">
    <source>
        <dbReference type="ARBA" id="ARBA00022989"/>
    </source>
</evidence>
<keyword evidence="2 6" id="KW-1133">Transmembrane helix</keyword>
<feature type="transmembrane region" description="Helical" evidence="6">
    <location>
        <begin position="363"/>
        <end position="383"/>
    </location>
</feature>
<accession>A0A3A3YXG7</accession>
<evidence type="ECO:0000259" key="7">
    <source>
        <dbReference type="PROSITE" id="PS50111"/>
    </source>
</evidence>
<dbReference type="EMBL" id="QZEZ01000005">
    <property type="protein sequence ID" value="RJK95475.1"/>
    <property type="molecule type" value="Genomic_DNA"/>
</dbReference>
<dbReference type="OrthoDB" id="8667074at2"/>
<dbReference type="GO" id="GO:0006935">
    <property type="term" value="P:chemotaxis"/>
    <property type="evidence" value="ECO:0007669"/>
    <property type="project" value="InterPro"/>
</dbReference>
<evidence type="ECO:0000256" key="3">
    <source>
        <dbReference type="ARBA" id="ARBA00023224"/>
    </source>
</evidence>
<dbReference type="PANTHER" id="PTHR32089:SF112">
    <property type="entry name" value="LYSOZYME-LIKE PROTEIN-RELATED"/>
    <property type="match status" value="1"/>
</dbReference>
<keyword evidence="6" id="KW-0472">Membrane</keyword>
<dbReference type="Proteomes" id="UP000265614">
    <property type="component" value="Unassembled WGS sequence"/>
</dbReference>
<dbReference type="GO" id="GO:0004888">
    <property type="term" value="F:transmembrane signaling receptor activity"/>
    <property type="evidence" value="ECO:0007669"/>
    <property type="project" value="InterPro"/>
</dbReference>
<protein>
    <submittedName>
        <fullName evidence="9">Methyl-accepting chemotaxis protein</fullName>
    </submittedName>
</protein>
<sequence>MGSIRRKVVAVGAGGTLVTAALLTATGWWQSGQFGDRARAGTEALTEQVLDQVATGAYDVVRTQGELVGKTVESDLRVASELAAREGGIAEAGGGVAWTAVDQLTQRERAVELPRMAVGGRWLGQERSLEREVAFVDEVRELTGATVTVFQRMGPEGDMLRVATTVEKQDGTRALGTYVPRVGPDGSPSPVLEEVLAGRTFRGTAFVVDAWYDSAYQPIRDAAGEVVGMLYVGIKQQAVPSLRESLLATEVGEHGYVSVLGATGTRKGTYLVAPEGAADGDDVLGTRDAEGRAWVAEVVGRAPSLAAGEIGQVRFVDPEHGPSTARFLYYAPWDWVVTEVSRDADYAAATAAVEDGRGAMVRLLLLVGLLVTAVAGGLSWVLARRVADPVGRMAAVAGRLAAGDTSGPRVEHRADDETGELADAFRAMTDYQLEATRVAEALARGDLGVDIAPQGPDDRMGQALSGMVRTLRGTLEDTRRVNEQLRERTARIAGAAGTTTEEVRTALRTVGEVEAVAADARERAAQGIAGIDGIAAAMDGIVASIRASEEVVTTLGEQSAKIDEIVRFISSISEQTNLLALNATIEAARAGDAGKGFAVVASEVKQLAQESAASTERISALVEGIGASVAEAVRGIEVSRGEVTAGATTVEAAGRAFASIEEAVRELAEQVGAVRGSAARIDEAARVIGDQAGGLVEAAG</sequence>
<keyword evidence="10" id="KW-1185">Reference proteome</keyword>
<dbReference type="SUPFAM" id="SSF58104">
    <property type="entry name" value="Methyl-accepting chemotaxis protein (MCP) signaling domain"/>
    <property type="match status" value="1"/>
</dbReference>
<dbReference type="Pfam" id="PF00015">
    <property type="entry name" value="MCPsignal"/>
    <property type="match status" value="1"/>
</dbReference>
<dbReference type="InterPro" id="IPR003660">
    <property type="entry name" value="HAMP_dom"/>
</dbReference>
<evidence type="ECO:0000256" key="1">
    <source>
        <dbReference type="ARBA" id="ARBA00022692"/>
    </source>
</evidence>
<dbReference type="GO" id="GO:0007165">
    <property type="term" value="P:signal transduction"/>
    <property type="evidence" value="ECO:0007669"/>
    <property type="project" value="UniProtKB-KW"/>
</dbReference>
<evidence type="ECO:0000313" key="10">
    <source>
        <dbReference type="Proteomes" id="UP000265614"/>
    </source>
</evidence>
<evidence type="ECO:0000256" key="5">
    <source>
        <dbReference type="PROSITE-ProRule" id="PRU00284"/>
    </source>
</evidence>
<organism evidence="9 10">
    <name type="scientific">Vallicoccus soli</name>
    <dbReference type="NCBI Taxonomy" id="2339232"/>
    <lineage>
        <taxon>Bacteria</taxon>
        <taxon>Bacillati</taxon>
        <taxon>Actinomycetota</taxon>
        <taxon>Actinomycetes</taxon>
        <taxon>Motilibacterales</taxon>
        <taxon>Vallicoccaceae</taxon>
        <taxon>Vallicoccus</taxon>
    </lineage>
</organism>
<feature type="domain" description="HAMP" evidence="8">
    <location>
        <begin position="384"/>
        <end position="437"/>
    </location>
</feature>
<evidence type="ECO:0000256" key="6">
    <source>
        <dbReference type="SAM" id="Phobius"/>
    </source>
</evidence>
<dbReference type="SMART" id="SM00283">
    <property type="entry name" value="MA"/>
    <property type="match status" value="1"/>
</dbReference>
<dbReference type="InterPro" id="IPR004089">
    <property type="entry name" value="MCPsignal_dom"/>
</dbReference>
<dbReference type="InterPro" id="IPR029151">
    <property type="entry name" value="Sensor-like_sf"/>
</dbReference>
<comment type="caution">
    <text evidence="9">The sequence shown here is derived from an EMBL/GenBank/DDBJ whole genome shotgun (WGS) entry which is preliminary data.</text>
</comment>
<comment type="similarity">
    <text evidence="4">Belongs to the methyl-accepting chemotaxis (MCP) protein family.</text>
</comment>
<reference evidence="9 10" key="1">
    <citation type="submission" date="2018-09" db="EMBL/GenBank/DDBJ databases">
        <title>YIM 75000 draft genome.</title>
        <authorList>
            <person name="Tang S."/>
            <person name="Feng Y."/>
        </authorList>
    </citation>
    <scope>NUCLEOTIDE SEQUENCE [LARGE SCALE GENOMIC DNA]</scope>
    <source>
        <strain evidence="9 10">YIM 75000</strain>
    </source>
</reference>
<dbReference type="InterPro" id="IPR033462">
    <property type="entry name" value="Cache_3-Cache_2"/>
</dbReference>
<evidence type="ECO:0000256" key="4">
    <source>
        <dbReference type="ARBA" id="ARBA00029447"/>
    </source>
</evidence>
<dbReference type="RefSeq" id="WP_119950828.1">
    <property type="nucleotide sequence ID" value="NZ_QZEZ01000005.1"/>
</dbReference>
<keyword evidence="1 6" id="KW-0812">Transmembrane</keyword>
<feature type="domain" description="HAMP" evidence="8">
    <location>
        <begin position="438"/>
        <end position="476"/>
    </location>
</feature>
<dbReference type="Pfam" id="PF00672">
    <property type="entry name" value="HAMP"/>
    <property type="match status" value="1"/>
</dbReference>
<proteinExistence type="inferred from homology"/>
<keyword evidence="3 5" id="KW-0807">Transducer</keyword>
<dbReference type="SUPFAM" id="SSF103190">
    <property type="entry name" value="Sensory domain-like"/>
    <property type="match status" value="1"/>
</dbReference>
<dbReference type="PRINTS" id="PR00260">
    <property type="entry name" value="CHEMTRNSDUCR"/>
</dbReference>
<dbReference type="GO" id="GO:0016020">
    <property type="term" value="C:membrane"/>
    <property type="evidence" value="ECO:0007669"/>
    <property type="project" value="InterPro"/>
</dbReference>
<feature type="domain" description="Methyl-accepting transducer" evidence="7">
    <location>
        <begin position="460"/>
        <end position="700"/>
    </location>
</feature>
<dbReference type="SMART" id="SM00304">
    <property type="entry name" value="HAMP"/>
    <property type="match status" value="1"/>
</dbReference>
<dbReference type="Gene3D" id="1.10.287.950">
    <property type="entry name" value="Methyl-accepting chemotaxis protein"/>
    <property type="match status" value="1"/>
</dbReference>
<dbReference type="PROSITE" id="PS50885">
    <property type="entry name" value="HAMP"/>
    <property type="match status" value="2"/>
</dbReference>
<gene>
    <name evidence="9" type="ORF">D5H78_12605</name>
</gene>
<dbReference type="Pfam" id="PF17201">
    <property type="entry name" value="Cache_3-Cache_2"/>
    <property type="match status" value="1"/>
</dbReference>
<dbReference type="InterPro" id="IPR004090">
    <property type="entry name" value="Chemotax_Me-accpt_rcpt"/>
</dbReference>
<dbReference type="Gene3D" id="6.10.340.10">
    <property type="match status" value="1"/>
</dbReference>
<evidence type="ECO:0000259" key="8">
    <source>
        <dbReference type="PROSITE" id="PS50885"/>
    </source>
</evidence>
<dbReference type="PANTHER" id="PTHR32089">
    <property type="entry name" value="METHYL-ACCEPTING CHEMOTAXIS PROTEIN MCPB"/>
    <property type="match status" value="1"/>
</dbReference>
<name>A0A3A3YXG7_9ACTN</name>
<evidence type="ECO:0000313" key="9">
    <source>
        <dbReference type="EMBL" id="RJK95475.1"/>
    </source>
</evidence>
<dbReference type="CDD" id="cd06225">
    <property type="entry name" value="HAMP"/>
    <property type="match status" value="1"/>
</dbReference>
<dbReference type="AlphaFoldDB" id="A0A3A3YXG7"/>
<dbReference type="Gene3D" id="3.30.450.20">
    <property type="entry name" value="PAS domain"/>
    <property type="match status" value="1"/>
</dbReference>
<dbReference type="PROSITE" id="PS50111">
    <property type="entry name" value="CHEMOTAXIS_TRANSDUC_2"/>
    <property type="match status" value="1"/>
</dbReference>